<reference evidence="2" key="1">
    <citation type="submission" date="2021-03" db="EMBL/GenBank/DDBJ databases">
        <title>Proteiniclasticum marinus sp. nov., isolated from tidal flat sediment.</title>
        <authorList>
            <person name="Namirimu T."/>
            <person name="Yang J.-A."/>
            <person name="Yang S.-H."/>
            <person name="Kim Y.-J."/>
            <person name="Kwon K.K."/>
        </authorList>
    </citation>
    <scope>NUCLEOTIDE SEQUENCE</scope>
    <source>
        <strain evidence="2">SCR006</strain>
    </source>
</reference>
<gene>
    <name evidence="2" type="ORF">J3A84_09310</name>
</gene>
<evidence type="ECO:0000256" key="1">
    <source>
        <dbReference type="SAM" id="Phobius"/>
    </source>
</evidence>
<dbReference type="RefSeq" id="WP_207599743.1">
    <property type="nucleotide sequence ID" value="NZ_JAFNJU010000006.1"/>
</dbReference>
<accession>A0A939H6S1</accession>
<evidence type="ECO:0000313" key="3">
    <source>
        <dbReference type="Proteomes" id="UP000664218"/>
    </source>
</evidence>
<keyword evidence="1" id="KW-0472">Membrane</keyword>
<evidence type="ECO:0000313" key="2">
    <source>
        <dbReference type="EMBL" id="MBO1265224.1"/>
    </source>
</evidence>
<feature type="transmembrane region" description="Helical" evidence="1">
    <location>
        <begin position="94"/>
        <end position="114"/>
    </location>
</feature>
<name>A0A939H6S1_9CLOT</name>
<proteinExistence type="predicted"/>
<feature type="transmembrane region" description="Helical" evidence="1">
    <location>
        <begin position="34"/>
        <end position="52"/>
    </location>
</feature>
<keyword evidence="1" id="KW-1133">Transmembrane helix</keyword>
<dbReference type="Proteomes" id="UP000664218">
    <property type="component" value="Unassembled WGS sequence"/>
</dbReference>
<keyword evidence="1" id="KW-0812">Transmembrane</keyword>
<organism evidence="2 3">
    <name type="scientific">Proteiniclasticum aestuarii</name>
    <dbReference type="NCBI Taxonomy" id="2817862"/>
    <lineage>
        <taxon>Bacteria</taxon>
        <taxon>Bacillati</taxon>
        <taxon>Bacillota</taxon>
        <taxon>Clostridia</taxon>
        <taxon>Eubacteriales</taxon>
        <taxon>Clostridiaceae</taxon>
        <taxon>Proteiniclasticum</taxon>
    </lineage>
</organism>
<comment type="caution">
    <text evidence="2">The sequence shown here is derived from an EMBL/GenBank/DDBJ whole genome shotgun (WGS) entry which is preliminary data.</text>
</comment>
<dbReference type="EMBL" id="JAFNJU010000006">
    <property type="protein sequence ID" value="MBO1265224.1"/>
    <property type="molecule type" value="Genomic_DNA"/>
</dbReference>
<keyword evidence="3" id="KW-1185">Reference proteome</keyword>
<dbReference type="AlphaFoldDB" id="A0A939H6S1"/>
<protein>
    <submittedName>
        <fullName evidence="2">Uncharacterized protein</fullName>
    </submittedName>
</protein>
<feature type="transmembrane region" description="Helical" evidence="1">
    <location>
        <begin position="64"/>
        <end position="82"/>
    </location>
</feature>
<sequence>MANKWQVKEEEKKEYQSSIGRTDYNIPMIGYKSAFFIFVSGITTVFAVPYLMSLLFNDFRLPTVIISGLIMGFSVAFSQYYIERRKQADRKFYLLGGLLSLFMAGVFFFLYYAGVLF</sequence>